<name>A0A6G1LI16_9PEZI</name>
<dbReference type="GO" id="GO:0003735">
    <property type="term" value="F:structural constituent of ribosome"/>
    <property type="evidence" value="ECO:0007669"/>
    <property type="project" value="TreeGrafter"/>
</dbReference>
<reference evidence="8" key="1">
    <citation type="journal article" date="2020" name="Stud. Mycol.">
        <title>101 Dothideomycetes genomes: a test case for predicting lifestyles and emergence of pathogens.</title>
        <authorList>
            <person name="Haridas S."/>
            <person name="Albert R."/>
            <person name="Binder M."/>
            <person name="Bloem J."/>
            <person name="Labutti K."/>
            <person name="Salamov A."/>
            <person name="Andreopoulos B."/>
            <person name="Baker S."/>
            <person name="Barry K."/>
            <person name="Bills G."/>
            <person name="Bluhm B."/>
            <person name="Cannon C."/>
            <person name="Castanera R."/>
            <person name="Culley D."/>
            <person name="Daum C."/>
            <person name="Ezra D."/>
            <person name="Gonzalez J."/>
            <person name="Henrissat B."/>
            <person name="Kuo A."/>
            <person name="Liang C."/>
            <person name="Lipzen A."/>
            <person name="Lutzoni F."/>
            <person name="Magnuson J."/>
            <person name="Mondo S."/>
            <person name="Nolan M."/>
            <person name="Ohm R."/>
            <person name="Pangilinan J."/>
            <person name="Park H.-J."/>
            <person name="Ramirez L."/>
            <person name="Alfaro M."/>
            <person name="Sun H."/>
            <person name="Tritt A."/>
            <person name="Yoshinaga Y."/>
            <person name="Zwiers L.-H."/>
            <person name="Turgeon B."/>
            <person name="Goodwin S."/>
            <person name="Spatafora J."/>
            <person name="Crous P."/>
            <person name="Grigoriev I."/>
        </authorList>
    </citation>
    <scope>NUCLEOTIDE SEQUENCE</scope>
    <source>
        <strain evidence="8">CBS 116005</strain>
    </source>
</reference>
<evidence type="ECO:0000256" key="5">
    <source>
        <dbReference type="ARBA" id="ARBA00023274"/>
    </source>
</evidence>
<evidence type="ECO:0000256" key="7">
    <source>
        <dbReference type="SAM" id="MobiDB-lite"/>
    </source>
</evidence>
<protein>
    <recommendedName>
        <fullName evidence="6">Large ribosomal subunit protein mL53</fullName>
    </recommendedName>
</protein>
<evidence type="ECO:0000313" key="9">
    <source>
        <dbReference type="Proteomes" id="UP000799436"/>
    </source>
</evidence>
<gene>
    <name evidence="8" type="ORF">EJ03DRAFT_267804</name>
</gene>
<dbReference type="Proteomes" id="UP000799436">
    <property type="component" value="Unassembled WGS sequence"/>
</dbReference>
<keyword evidence="3" id="KW-0689">Ribosomal protein</keyword>
<organism evidence="8 9">
    <name type="scientific">Teratosphaeria nubilosa</name>
    <dbReference type="NCBI Taxonomy" id="161662"/>
    <lineage>
        <taxon>Eukaryota</taxon>
        <taxon>Fungi</taxon>
        <taxon>Dikarya</taxon>
        <taxon>Ascomycota</taxon>
        <taxon>Pezizomycotina</taxon>
        <taxon>Dothideomycetes</taxon>
        <taxon>Dothideomycetidae</taxon>
        <taxon>Mycosphaerellales</taxon>
        <taxon>Teratosphaeriaceae</taxon>
        <taxon>Teratosphaeria</taxon>
    </lineage>
</organism>
<evidence type="ECO:0000256" key="3">
    <source>
        <dbReference type="ARBA" id="ARBA00022980"/>
    </source>
</evidence>
<keyword evidence="4" id="KW-0496">Mitochondrion</keyword>
<sequence length="98" mass="11165">MLTKYITSVRTTFSPFNARSGKTARNFLACLPPNARSNMAIEVKMLGQQDAHKPADLVIAFKDGKEMRMDLEKMKLRDVQTEVDRHSRGLRRKEELAG</sequence>
<dbReference type="Pfam" id="PF10780">
    <property type="entry name" value="MRP_L53"/>
    <property type="match status" value="1"/>
</dbReference>
<dbReference type="AlphaFoldDB" id="A0A6G1LI16"/>
<keyword evidence="9" id="KW-1185">Reference proteome</keyword>
<comment type="subcellular location">
    <subcellularLocation>
        <location evidence="1">Mitochondrion</location>
    </subcellularLocation>
</comment>
<evidence type="ECO:0000256" key="2">
    <source>
        <dbReference type="ARBA" id="ARBA00005557"/>
    </source>
</evidence>
<evidence type="ECO:0000256" key="1">
    <source>
        <dbReference type="ARBA" id="ARBA00004173"/>
    </source>
</evidence>
<evidence type="ECO:0000313" key="8">
    <source>
        <dbReference type="EMBL" id="KAF2771804.1"/>
    </source>
</evidence>
<dbReference type="GO" id="GO:0005762">
    <property type="term" value="C:mitochondrial large ribosomal subunit"/>
    <property type="evidence" value="ECO:0007669"/>
    <property type="project" value="TreeGrafter"/>
</dbReference>
<feature type="region of interest" description="Disordered" evidence="7">
    <location>
        <begin position="79"/>
        <end position="98"/>
    </location>
</feature>
<dbReference type="OrthoDB" id="4136894at2759"/>
<dbReference type="Gene3D" id="3.40.30.10">
    <property type="entry name" value="Glutaredoxin"/>
    <property type="match status" value="1"/>
</dbReference>
<dbReference type="PANTHER" id="PTHR28236">
    <property type="entry name" value="54S RIBOSOMAL PROTEIN L44, MITOCHONDRIAL"/>
    <property type="match status" value="1"/>
</dbReference>
<evidence type="ECO:0000256" key="6">
    <source>
        <dbReference type="ARBA" id="ARBA00035180"/>
    </source>
</evidence>
<evidence type="ECO:0000256" key="4">
    <source>
        <dbReference type="ARBA" id="ARBA00023128"/>
    </source>
</evidence>
<dbReference type="EMBL" id="ML995817">
    <property type="protein sequence ID" value="KAF2771804.1"/>
    <property type="molecule type" value="Genomic_DNA"/>
</dbReference>
<accession>A0A6G1LI16</accession>
<comment type="similarity">
    <text evidence="2">Belongs to the mitochondrion-specific ribosomal protein mL53 family.</text>
</comment>
<dbReference type="PANTHER" id="PTHR28236:SF1">
    <property type="entry name" value="LARGE RIBOSOMAL SUBUNIT PROTEIN ML53"/>
    <property type="match status" value="1"/>
</dbReference>
<dbReference type="InterPro" id="IPR042776">
    <property type="entry name" value="Ribosomal_mL53_fung"/>
</dbReference>
<keyword evidence="5" id="KW-0687">Ribonucleoprotein</keyword>
<proteinExistence type="inferred from homology"/>
<dbReference type="InterPro" id="IPR019716">
    <property type="entry name" value="Ribosomal_mL53"/>
</dbReference>